<dbReference type="EMBL" id="PVHK01000189">
    <property type="protein sequence ID" value="PRH39545.1"/>
    <property type="molecule type" value="Genomic_DNA"/>
</dbReference>
<dbReference type="InterPro" id="IPR001387">
    <property type="entry name" value="Cro/C1-type_HTH"/>
</dbReference>
<dbReference type="RefSeq" id="WP_081065122.1">
    <property type="nucleotide sequence ID" value="NZ_CADFFR010000028.1"/>
</dbReference>
<dbReference type="Gene3D" id="1.10.260.40">
    <property type="entry name" value="lambda repressor-like DNA-binding domains"/>
    <property type="match status" value="1"/>
</dbReference>
<gene>
    <name evidence="2" type="ORF">C6T65_25710</name>
</gene>
<dbReference type="InterPro" id="IPR031856">
    <property type="entry name" value="YdaS_toxin-like"/>
</dbReference>
<dbReference type="GO" id="GO:0003677">
    <property type="term" value="F:DNA binding"/>
    <property type="evidence" value="ECO:0007669"/>
    <property type="project" value="InterPro"/>
</dbReference>
<accession>A0AA44XWU3</accession>
<evidence type="ECO:0000313" key="3">
    <source>
        <dbReference type="Proteomes" id="UP000237632"/>
    </source>
</evidence>
<dbReference type="Proteomes" id="UP000237632">
    <property type="component" value="Unassembled WGS sequence"/>
</dbReference>
<proteinExistence type="predicted"/>
<comment type="caution">
    <text evidence="2">The sequence shown here is derived from an EMBL/GenBank/DDBJ whole genome shotgun (WGS) entry which is preliminary data.</text>
</comment>
<dbReference type="InterPro" id="IPR010982">
    <property type="entry name" value="Lambda_DNA-bd_dom_sf"/>
</dbReference>
<reference evidence="2 3" key="1">
    <citation type="submission" date="2018-03" db="EMBL/GenBank/DDBJ databases">
        <authorList>
            <person name="Nguyen K."/>
            <person name="Fouts D."/>
            <person name="Sutton G."/>
        </authorList>
    </citation>
    <scope>NUCLEOTIDE SEQUENCE [LARGE SCALE GENOMIC DNA]</scope>
    <source>
        <strain evidence="2 3">AU3578</strain>
    </source>
</reference>
<name>A0AA44XWU3_BURVI</name>
<dbReference type="Pfam" id="PF15943">
    <property type="entry name" value="YdaS_toxin"/>
    <property type="match status" value="1"/>
</dbReference>
<sequence length="89" mass="9672">MDSIVEHPLDRAAKAAGLTMQSLADRLGVTRAAVQQWKQAGRRVPAEHCPPIEQLCRGAVRCEELNGRVDWAFVRQSGPSSSATQVCNS</sequence>
<dbReference type="AlphaFoldDB" id="A0AA44XWU3"/>
<dbReference type="SUPFAM" id="SSF47413">
    <property type="entry name" value="lambda repressor-like DNA-binding domains"/>
    <property type="match status" value="1"/>
</dbReference>
<feature type="domain" description="HTH cro/C1-type" evidence="1">
    <location>
        <begin position="9"/>
        <end position="37"/>
    </location>
</feature>
<organism evidence="2 3">
    <name type="scientific">Burkholderia vietnamiensis</name>
    <dbReference type="NCBI Taxonomy" id="60552"/>
    <lineage>
        <taxon>Bacteria</taxon>
        <taxon>Pseudomonadati</taxon>
        <taxon>Pseudomonadota</taxon>
        <taxon>Betaproteobacteria</taxon>
        <taxon>Burkholderiales</taxon>
        <taxon>Burkholderiaceae</taxon>
        <taxon>Burkholderia</taxon>
        <taxon>Burkholderia cepacia complex</taxon>
    </lineage>
</organism>
<dbReference type="CDD" id="cd00093">
    <property type="entry name" value="HTH_XRE"/>
    <property type="match status" value="1"/>
</dbReference>
<dbReference type="PROSITE" id="PS50943">
    <property type="entry name" value="HTH_CROC1"/>
    <property type="match status" value="1"/>
</dbReference>
<evidence type="ECO:0000259" key="1">
    <source>
        <dbReference type="PROSITE" id="PS50943"/>
    </source>
</evidence>
<protein>
    <submittedName>
        <fullName evidence="2">Cro/Cl family transcriptional regulator</fullName>
    </submittedName>
</protein>
<evidence type="ECO:0000313" key="2">
    <source>
        <dbReference type="EMBL" id="PRH39545.1"/>
    </source>
</evidence>